<reference evidence="1 2" key="1">
    <citation type="submission" date="2019-10" db="EMBL/GenBank/DDBJ databases">
        <title>Whole-genome sequence of the purple nonsulfur photosynthetic bacterium Rhodocyclus tenuis.</title>
        <authorList>
            <person name="Kyndt J.A."/>
            <person name="Meyer T.E."/>
        </authorList>
    </citation>
    <scope>NUCLEOTIDE SEQUENCE [LARGE SCALE GENOMIC DNA]</scope>
    <source>
        <strain evidence="1 2">DSM 110</strain>
    </source>
</reference>
<evidence type="ECO:0000313" key="1">
    <source>
        <dbReference type="EMBL" id="MQY50189.1"/>
    </source>
</evidence>
<protein>
    <submittedName>
        <fullName evidence="1">Uncharacterized protein</fullName>
    </submittedName>
</protein>
<name>A0A6L5JSL2_RHOTE</name>
<organism evidence="1 2">
    <name type="scientific">Rhodocyclus tenuis</name>
    <name type="common">Rhodospirillum tenue</name>
    <dbReference type="NCBI Taxonomy" id="1066"/>
    <lineage>
        <taxon>Bacteria</taxon>
        <taxon>Pseudomonadati</taxon>
        <taxon>Pseudomonadota</taxon>
        <taxon>Betaproteobacteria</taxon>
        <taxon>Rhodocyclales</taxon>
        <taxon>Rhodocyclaceae</taxon>
        <taxon>Rhodocyclus</taxon>
    </lineage>
</organism>
<comment type="caution">
    <text evidence="1">The sequence shown here is derived from an EMBL/GenBank/DDBJ whole genome shotgun (WGS) entry which is preliminary data.</text>
</comment>
<dbReference type="EMBL" id="WIXJ01000001">
    <property type="protein sequence ID" value="MQY50189.1"/>
    <property type="molecule type" value="Genomic_DNA"/>
</dbReference>
<dbReference type="AlphaFoldDB" id="A0A6L5JSL2"/>
<accession>A0A6L5JSL2</accession>
<sequence>MQKIVSQLDAEGYFIAPVVADPSPREPGVYLIPAGAVDLPVPTVPPGKRARLVGQAFIFEDIPSPPPEPSPPAADANAVRIAQIDAALAEIDQRSIRPSREIASALASGQPVPPFLIAKLDALETEAVALRTEFRALLA</sequence>
<dbReference type="Proteomes" id="UP000480275">
    <property type="component" value="Unassembled WGS sequence"/>
</dbReference>
<dbReference type="OrthoDB" id="8660792at2"/>
<gene>
    <name evidence="1" type="ORF">GHK24_00120</name>
</gene>
<evidence type="ECO:0000313" key="2">
    <source>
        <dbReference type="Proteomes" id="UP000480275"/>
    </source>
</evidence>
<proteinExistence type="predicted"/>